<dbReference type="SUPFAM" id="SSF51905">
    <property type="entry name" value="FAD/NAD(P)-binding domain"/>
    <property type="match status" value="1"/>
</dbReference>
<dbReference type="PANTHER" id="PTHR13789">
    <property type="entry name" value="MONOOXYGENASE"/>
    <property type="match status" value="1"/>
</dbReference>
<reference evidence="7 8" key="1">
    <citation type="submission" date="2020-01" db="EMBL/GenBank/DDBJ databases">
        <title>Draft genome sequence of Aspergillus lentulus IFM 60648.</title>
        <authorList>
            <person name="Takahashi H."/>
            <person name="Yaguchi T."/>
        </authorList>
    </citation>
    <scope>NUCLEOTIDE SEQUENCE [LARGE SCALE GENOMIC DNA]</scope>
    <source>
        <strain evidence="7 8">IFM 60648</strain>
    </source>
</reference>
<dbReference type="EMBL" id="BLKI01000003">
    <property type="protein sequence ID" value="GFF63187.1"/>
    <property type="molecule type" value="Genomic_DNA"/>
</dbReference>
<dbReference type="PANTHER" id="PTHR13789:SF215">
    <property type="entry name" value="FAD-BINDING DOMAIN-CONTAINING PROTEIN-RELATED"/>
    <property type="match status" value="1"/>
</dbReference>
<dbReference type="InterPro" id="IPR050493">
    <property type="entry name" value="FAD-dep_Monooxygenase_BioMet"/>
</dbReference>
<dbReference type="PRINTS" id="PR00420">
    <property type="entry name" value="RNGMNOXGNASE"/>
</dbReference>
<evidence type="ECO:0000259" key="6">
    <source>
        <dbReference type="Pfam" id="PF01494"/>
    </source>
</evidence>
<name>A0ABQ0ZT45_ASPLE</name>
<evidence type="ECO:0000256" key="1">
    <source>
        <dbReference type="ARBA" id="ARBA00007992"/>
    </source>
</evidence>
<comment type="similarity">
    <text evidence="1">Belongs to the paxM FAD-dependent monooxygenase family.</text>
</comment>
<keyword evidence="3" id="KW-0274">FAD</keyword>
<evidence type="ECO:0000256" key="5">
    <source>
        <dbReference type="ARBA" id="ARBA00023033"/>
    </source>
</evidence>
<keyword evidence="2" id="KW-0285">Flavoprotein</keyword>
<evidence type="ECO:0000313" key="8">
    <source>
        <dbReference type="Proteomes" id="UP000465220"/>
    </source>
</evidence>
<dbReference type="SUPFAM" id="SSF54373">
    <property type="entry name" value="FAD-linked reductases, C-terminal domain"/>
    <property type="match status" value="1"/>
</dbReference>
<proteinExistence type="inferred from homology"/>
<dbReference type="InterPro" id="IPR036188">
    <property type="entry name" value="FAD/NAD-bd_sf"/>
</dbReference>
<evidence type="ECO:0000256" key="4">
    <source>
        <dbReference type="ARBA" id="ARBA00023002"/>
    </source>
</evidence>
<comment type="caution">
    <text evidence="7">The sequence shown here is derived from an EMBL/GenBank/DDBJ whole genome shotgun (WGS) entry which is preliminary data.</text>
</comment>
<keyword evidence="4" id="KW-0560">Oxidoreductase</keyword>
<evidence type="ECO:0000313" key="7">
    <source>
        <dbReference type="EMBL" id="GFF63187.1"/>
    </source>
</evidence>
<keyword evidence="5" id="KW-0503">Monooxygenase</keyword>
<dbReference type="Pfam" id="PF01494">
    <property type="entry name" value="FAD_binding_3"/>
    <property type="match status" value="1"/>
</dbReference>
<keyword evidence="8" id="KW-1185">Reference proteome</keyword>
<dbReference type="InterPro" id="IPR002938">
    <property type="entry name" value="FAD-bd"/>
</dbReference>
<protein>
    <submittedName>
        <fullName evidence="7">6-hydroxynicotinate 3-monooxygenase</fullName>
    </submittedName>
</protein>
<organism evidence="7 8">
    <name type="scientific">Aspergillus lentulus</name>
    <dbReference type="NCBI Taxonomy" id="293939"/>
    <lineage>
        <taxon>Eukaryota</taxon>
        <taxon>Fungi</taxon>
        <taxon>Dikarya</taxon>
        <taxon>Ascomycota</taxon>
        <taxon>Pezizomycotina</taxon>
        <taxon>Eurotiomycetes</taxon>
        <taxon>Eurotiomycetidae</taxon>
        <taxon>Eurotiales</taxon>
        <taxon>Aspergillaceae</taxon>
        <taxon>Aspergillus</taxon>
        <taxon>Aspergillus subgen. Fumigati</taxon>
    </lineage>
</organism>
<evidence type="ECO:0000256" key="2">
    <source>
        <dbReference type="ARBA" id="ARBA00022630"/>
    </source>
</evidence>
<gene>
    <name evidence="7" type="ORF">IFM60648_00845</name>
</gene>
<sequence length="415" mass="45686">MKVIIVGGGIAGLAAAIGLRRAGHKVQIFERSSFLREVGAAIHVQPNASRILSHWGFDPKRARFVKGLRTMVVPGTSLTSNVGVDCSHFVKTYGAPWYLAHRVDLHSELRRLATTSGAPGFPVEIILRSEVVGFDAENGSITLADGSIHRADLVVAADGVHTTAIHQVIGHATPAVATGSAAFRFLIPTEDIKQDSETAHLLEDGLMRIYVAEGVRRLICNTVENFVGIHLYERGDGQKEDWNLSADVSDVLAQYQDFHPTLLRIIKKATSIKRWPLLYRDPIPTWSRGRLVLIGDAAHPMLPHQGQGGAQAIEDGGALGEIFARMPDHPTQDDIRDRLALFEKVRVHRASVITIFSNAGQDQGWKVKERAQQYMPEGAKVPSSPPEFMEHNFRCDVLEESRRLLELYLSGESVV</sequence>
<dbReference type="Gene3D" id="3.50.50.60">
    <property type="entry name" value="FAD/NAD(P)-binding domain"/>
    <property type="match status" value="1"/>
</dbReference>
<accession>A0ABQ0ZT45</accession>
<dbReference type="Proteomes" id="UP000465220">
    <property type="component" value="Unassembled WGS sequence"/>
</dbReference>
<feature type="domain" description="FAD-binding" evidence="6">
    <location>
        <begin position="2"/>
        <end position="325"/>
    </location>
</feature>
<evidence type="ECO:0000256" key="3">
    <source>
        <dbReference type="ARBA" id="ARBA00022827"/>
    </source>
</evidence>